<dbReference type="AlphaFoldDB" id="A0A6J4V1X1"/>
<dbReference type="InterPro" id="IPR023753">
    <property type="entry name" value="FAD/NAD-binding_dom"/>
</dbReference>
<keyword evidence="4 7" id="KW-0560">Oxidoreductase</keyword>
<dbReference type="InterPro" id="IPR050260">
    <property type="entry name" value="FAD-bd_OxRdtase"/>
</dbReference>
<evidence type="ECO:0000256" key="5">
    <source>
        <dbReference type="ARBA" id="ARBA00023284"/>
    </source>
</evidence>
<evidence type="ECO:0000256" key="4">
    <source>
        <dbReference type="ARBA" id="ARBA00023002"/>
    </source>
</evidence>
<dbReference type="EMBL" id="CADCWM010000521">
    <property type="protein sequence ID" value="CAA9566137.1"/>
    <property type="molecule type" value="Genomic_DNA"/>
</dbReference>
<name>A0A6J4V1X1_9BACT</name>
<keyword evidence="2" id="KW-0285">Flavoprotein</keyword>
<feature type="non-terminal residue" evidence="7">
    <location>
        <position position="338"/>
    </location>
</feature>
<keyword evidence="3" id="KW-0274">FAD</keyword>
<evidence type="ECO:0000256" key="3">
    <source>
        <dbReference type="ARBA" id="ARBA00022827"/>
    </source>
</evidence>
<dbReference type="PRINTS" id="PR00411">
    <property type="entry name" value="PNDRDTASEI"/>
</dbReference>
<evidence type="ECO:0000256" key="1">
    <source>
        <dbReference type="ARBA" id="ARBA00001974"/>
    </source>
</evidence>
<dbReference type="InterPro" id="IPR036188">
    <property type="entry name" value="FAD/NAD-bd_sf"/>
</dbReference>
<sequence>MTRFVIIGADAAGMSAAAEARRTDRALEIVAFDRGDWASYSQCGLPYLVGGLVEAPERLVARTVEQFATQGIEVRLGHEVTAIDPARRMVRVRLVRGGSEVEEGYDRLLIATGASPVRPRLPGLDLDGIFHLDVMEDAIAMQRYIRAARPERAVIVGGGYIGLEMAENLVRLGLQVRLVQRGEQLFHSVDADMAAPLNDELARHGVDLSLQDTLLRACAGVGGRVAEVQVNGGDVRAELVVLATGARPSTGLAAAAGVKLGATGAIAVDDHLRTNLPDVYAAGDCAEHWQPLLARPYWVPLGTTANKQGRVAGRNAAGGDATFGGIVGTAITRVFGIE</sequence>
<gene>
    <name evidence="7" type="ORF">AVDCRST_MAG88-1905</name>
</gene>
<organism evidence="7">
    <name type="scientific">uncultured Thermomicrobiales bacterium</name>
    <dbReference type="NCBI Taxonomy" id="1645740"/>
    <lineage>
        <taxon>Bacteria</taxon>
        <taxon>Pseudomonadati</taxon>
        <taxon>Thermomicrobiota</taxon>
        <taxon>Thermomicrobia</taxon>
        <taxon>Thermomicrobiales</taxon>
        <taxon>environmental samples</taxon>
    </lineage>
</organism>
<dbReference type="GO" id="GO:0016491">
    <property type="term" value="F:oxidoreductase activity"/>
    <property type="evidence" value="ECO:0007669"/>
    <property type="project" value="UniProtKB-KW"/>
</dbReference>
<proteinExistence type="predicted"/>
<dbReference type="SUPFAM" id="SSF51905">
    <property type="entry name" value="FAD/NAD(P)-binding domain"/>
    <property type="match status" value="2"/>
</dbReference>
<dbReference type="PANTHER" id="PTHR43429:SF1">
    <property type="entry name" value="NAD(P)H SULFUR OXIDOREDUCTASE (COA-DEPENDENT)"/>
    <property type="match status" value="1"/>
</dbReference>
<keyword evidence="5" id="KW-0676">Redox-active center</keyword>
<evidence type="ECO:0000256" key="2">
    <source>
        <dbReference type="ARBA" id="ARBA00022630"/>
    </source>
</evidence>
<dbReference type="Gene3D" id="3.50.50.60">
    <property type="entry name" value="FAD/NAD(P)-binding domain"/>
    <property type="match status" value="2"/>
</dbReference>
<protein>
    <submittedName>
        <fullName evidence="7">Pyridine nucleotide-disulfide oxidoreductase NADH dehydrogenase</fullName>
        <ecNumber evidence="7">1.6.99.3</ecNumber>
    </submittedName>
</protein>
<evidence type="ECO:0000313" key="7">
    <source>
        <dbReference type="EMBL" id="CAA9566137.1"/>
    </source>
</evidence>
<dbReference type="PRINTS" id="PR00368">
    <property type="entry name" value="FADPNR"/>
</dbReference>
<dbReference type="EC" id="1.6.99.3" evidence="7"/>
<dbReference type="Pfam" id="PF07992">
    <property type="entry name" value="Pyr_redox_2"/>
    <property type="match status" value="1"/>
</dbReference>
<evidence type="ECO:0000259" key="6">
    <source>
        <dbReference type="Pfam" id="PF07992"/>
    </source>
</evidence>
<dbReference type="PANTHER" id="PTHR43429">
    <property type="entry name" value="PYRIDINE NUCLEOTIDE-DISULFIDE OXIDOREDUCTASE DOMAIN-CONTAINING"/>
    <property type="match status" value="1"/>
</dbReference>
<accession>A0A6J4V1X1</accession>
<reference evidence="7" key="1">
    <citation type="submission" date="2020-02" db="EMBL/GenBank/DDBJ databases">
        <authorList>
            <person name="Meier V. D."/>
        </authorList>
    </citation>
    <scope>NUCLEOTIDE SEQUENCE</scope>
    <source>
        <strain evidence="7">AVDCRST_MAG88</strain>
    </source>
</reference>
<feature type="domain" description="FAD/NAD(P)-binding" evidence="6">
    <location>
        <begin position="3"/>
        <end position="290"/>
    </location>
</feature>
<comment type="cofactor">
    <cofactor evidence="1">
        <name>FAD</name>
        <dbReference type="ChEBI" id="CHEBI:57692"/>
    </cofactor>
</comment>